<sequence length="324" mass="36282">MLELENGLYYDTKSGTYFYYDHTTQSYQFHSQVSPTTTSSDKKSRKRKTTKRERTKSLNKNEDKGDREEGECTESDDGEDDVDEENEKEEEEGGGTTSPIQHEGTNLLPEPPAEIPPSLRLMVVEGGERVRVGDLHVVTLNGGTVGRESTNDVHLPDLNVSKVHAEIEYRSTGAEDHHYFLRDLGSNNGTFVNGVRLSEARQPSKEVEVGHGWEVQFGPIKVKFHLHPGNLTCNECEPGLVLQALPSHKSGEAITSFKNAKSKEKARRKELKAMQKKYKVTHHNLQSSSPAAGYTDRTLLRQTEKGSDNPYEKTEVASSEIDIH</sequence>
<dbReference type="PROSITE" id="PS50006">
    <property type="entry name" value="FHA_DOMAIN"/>
    <property type="match status" value="1"/>
</dbReference>
<feature type="compositionally biased region" description="Basic residues" evidence="1">
    <location>
        <begin position="43"/>
        <end position="54"/>
    </location>
</feature>
<comment type="caution">
    <text evidence="3">The sequence shown here is derived from an EMBL/GenBank/DDBJ whole genome shotgun (WGS) entry which is preliminary data.</text>
</comment>
<dbReference type="PANTHER" id="PTHR23106">
    <property type="entry name" value="ANGIOGENIC FACTOR WITH G PATCH AND FHA DOMAINS 1"/>
    <property type="match status" value="1"/>
</dbReference>
<dbReference type="InterPro" id="IPR000253">
    <property type="entry name" value="FHA_dom"/>
</dbReference>
<feature type="compositionally biased region" description="Basic and acidic residues" evidence="1">
    <location>
        <begin position="298"/>
        <end position="324"/>
    </location>
</feature>
<dbReference type="InterPro" id="IPR053027">
    <property type="entry name" value="AGGF1"/>
</dbReference>
<dbReference type="Gene3D" id="2.60.200.20">
    <property type="match status" value="1"/>
</dbReference>
<gene>
    <name evidence="3" type="primary">Aggf1</name>
    <name evidence="3" type="ORF">E2C01_003947</name>
</gene>
<name>A0A5B7CQ13_PORTR</name>
<evidence type="ECO:0000313" key="4">
    <source>
        <dbReference type="Proteomes" id="UP000324222"/>
    </source>
</evidence>
<dbReference type="Proteomes" id="UP000324222">
    <property type="component" value="Unassembled WGS sequence"/>
</dbReference>
<feature type="region of interest" description="Disordered" evidence="1">
    <location>
        <begin position="280"/>
        <end position="324"/>
    </location>
</feature>
<dbReference type="AlphaFoldDB" id="A0A5B7CQ13"/>
<feature type="compositionally biased region" description="Acidic residues" evidence="1">
    <location>
        <begin position="68"/>
        <end position="93"/>
    </location>
</feature>
<evidence type="ECO:0000313" key="3">
    <source>
        <dbReference type="EMBL" id="MPC11285.1"/>
    </source>
</evidence>
<dbReference type="SUPFAM" id="SSF49879">
    <property type="entry name" value="SMAD/FHA domain"/>
    <property type="match status" value="1"/>
</dbReference>
<protein>
    <submittedName>
        <fullName evidence="3">Angiogenic factor with G patch and FHA domains 1</fullName>
    </submittedName>
</protein>
<dbReference type="OrthoDB" id="2538319at2759"/>
<organism evidence="3 4">
    <name type="scientific">Portunus trituberculatus</name>
    <name type="common">Swimming crab</name>
    <name type="synonym">Neptunus trituberculatus</name>
    <dbReference type="NCBI Taxonomy" id="210409"/>
    <lineage>
        <taxon>Eukaryota</taxon>
        <taxon>Metazoa</taxon>
        <taxon>Ecdysozoa</taxon>
        <taxon>Arthropoda</taxon>
        <taxon>Crustacea</taxon>
        <taxon>Multicrustacea</taxon>
        <taxon>Malacostraca</taxon>
        <taxon>Eumalacostraca</taxon>
        <taxon>Eucarida</taxon>
        <taxon>Decapoda</taxon>
        <taxon>Pleocyemata</taxon>
        <taxon>Brachyura</taxon>
        <taxon>Eubrachyura</taxon>
        <taxon>Portunoidea</taxon>
        <taxon>Portunidae</taxon>
        <taxon>Portuninae</taxon>
        <taxon>Portunus</taxon>
    </lineage>
</organism>
<feature type="domain" description="FHA" evidence="2">
    <location>
        <begin position="143"/>
        <end position="197"/>
    </location>
</feature>
<dbReference type="InterPro" id="IPR008984">
    <property type="entry name" value="SMAD_FHA_dom_sf"/>
</dbReference>
<reference evidence="3 4" key="1">
    <citation type="submission" date="2019-05" db="EMBL/GenBank/DDBJ databases">
        <title>Another draft genome of Portunus trituberculatus and its Hox gene families provides insights of decapod evolution.</title>
        <authorList>
            <person name="Jeong J.-H."/>
            <person name="Song I."/>
            <person name="Kim S."/>
            <person name="Choi T."/>
            <person name="Kim D."/>
            <person name="Ryu S."/>
            <person name="Kim W."/>
        </authorList>
    </citation>
    <scope>NUCLEOTIDE SEQUENCE [LARGE SCALE GENOMIC DNA]</scope>
    <source>
        <tissue evidence="3">Muscle</tissue>
    </source>
</reference>
<dbReference type="SMART" id="SM00240">
    <property type="entry name" value="FHA"/>
    <property type="match status" value="1"/>
</dbReference>
<evidence type="ECO:0000259" key="2">
    <source>
        <dbReference type="PROSITE" id="PS50006"/>
    </source>
</evidence>
<dbReference type="EMBL" id="VSRR010000155">
    <property type="protein sequence ID" value="MPC11285.1"/>
    <property type="molecule type" value="Genomic_DNA"/>
</dbReference>
<proteinExistence type="predicted"/>
<dbReference type="PANTHER" id="PTHR23106:SF24">
    <property type="entry name" value="ANGIOGENIC FACTOR WITH G PATCH AND FHA DOMAINS 1"/>
    <property type="match status" value="1"/>
</dbReference>
<evidence type="ECO:0000256" key="1">
    <source>
        <dbReference type="SAM" id="MobiDB-lite"/>
    </source>
</evidence>
<keyword evidence="4" id="KW-1185">Reference proteome</keyword>
<dbReference type="Pfam" id="PF00498">
    <property type="entry name" value="FHA"/>
    <property type="match status" value="1"/>
</dbReference>
<feature type="region of interest" description="Disordered" evidence="1">
    <location>
        <begin position="29"/>
        <end position="114"/>
    </location>
</feature>
<accession>A0A5B7CQ13</accession>
<feature type="compositionally biased region" description="Basic and acidic residues" evidence="1">
    <location>
        <begin position="55"/>
        <end position="67"/>
    </location>
</feature>